<organism evidence="2 3">
    <name type="scientific">Segatella cerevisiae</name>
    <dbReference type="NCBI Taxonomy" id="2053716"/>
    <lineage>
        <taxon>Bacteria</taxon>
        <taxon>Pseudomonadati</taxon>
        <taxon>Bacteroidota</taxon>
        <taxon>Bacteroidia</taxon>
        <taxon>Bacteroidales</taxon>
        <taxon>Prevotellaceae</taxon>
        <taxon>Segatella</taxon>
    </lineage>
</organism>
<comment type="caution">
    <text evidence="2">The sequence shown here is derived from an EMBL/GenBank/DDBJ whole genome shotgun (WGS) entry which is preliminary data.</text>
</comment>
<keyword evidence="1" id="KW-0812">Transmembrane</keyword>
<dbReference type="Proteomes" id="UP001204015">
    <property type="component" value="Unassembled WGS sequence"/>
</dbReference>
<evidence type="ECO:0000256" key="1">
    <source>
        <dbReference type="SAM" id="Phobius"/>
    </source>
</evidence>
<protein>
    <submittedName>
        <fullName evidence="2">PepSY domain-containing protein</fullName>
    </submittedName>
</protein>
<dbReference type="RefSeq" id="WP_252760764.1">
    <property type="nucleotide sequence ID" value="NZ_JAMXLY010000017.1"/>
</dbReference>
<dbReference type="EMBL" id="JAMXLY010000017">
    <property type="protein sequence ID" value="MCO6025406.1"/>
    <property type="molecule type" value="Genomic_DNA"/>
</dbReference>
<name>A0ABT1BWI0_9BACT</name>
<feature type="transmembrane region" description="Helical" evidence="1">
    <location>
        <begin position="460"/>
        <end position="483"/>
    </location>
</feature>
<keyword evidence="3" id="KW-1185">Reference proteome</keyword>
<dbReference type="InterPro" id="IPR005625">
    <property type="entry name" value="PepSY-ass_TM"/>
</dbReference>
<evidence type="ECO:0000313" key="2">
    <source>
        <dbReference type="EMBL" id="MCO6025406.1"/>
    </source>
</evidence>
<gene>
    <name evidence="2" type="ORF">NG821_06055</name>
</gene>
<reference evidence="2 3" key="1">
    <citation type="submission" date="2022-06" db="EMBL/GenBank/DDBJ databases">
        <title>A taxonomic note on the genus Prevotella: Description of four novel genera and emended description of the genera Hallella and Xylanibacter.</title>
        <authorList>
            <person name="Hitch T.C.A."/>
        </authorList>
    </citation>
    <scope>NUCLEOTIDE SEQUENCE [LARGE SCALE GENOMIC DNA]</scope>
    <source>
        <strain evidence="2 3">DSM 100619</strain>
    </source>
</reference>
<feature type="transmembrane region" description="Helical" evidence="1">
    <location>
        <begin position="12"/>
        <end position="31"/>
    </location>
</feature>
<feature type="transmembrane region" description="Helical" evidence="1">
    <location>
        <begin position="219"/>
        <end position="237"/>
    </location>
</feature>
<dbReference type="PANTHER" id="PTHR34219">
    <property type="entry name" value="IRON-REGULATED INNER MEMBRANE PROTEIN-RELATED"/>
    <property type="match status" value="1"/>
</dbReference>
<proteinExistence type="predicted"/>
<dbReference type="Pfam" id="PF03929">
    <property type="entry name" value="PepSY_TM"/>
    <property type="match status" value="1"/>
</dbReference>
<keyword evidence="1" id="KW-0472">Membrane</keyword>
<feature type="transmembrane region" description="Helical" evidence="1">
    <location>
        <begin position="268"/>
        <end position="284"/>
    </location>
</feature>
<evidence type="ECO:0000313" key="3">
    <source>
        <dbReference type="Proteomes" id="UP001204015"/>
    </source>
</evidence>
<sequence>MKRTFWRKQHKWFGLIFCFFMLMFCLSGIVLNHRQAVAKVDVSRKWLPEDYRYQKWNNGLLRGTLAYSDKDSVRNVLIYGTAGIWKTNPSASSFSDFNRGLPEGVDYRQIRGMVRTSQGRLFAAGLFSLYQYFPHRGWQTVPLPAGRDEMLSDVTLQGDTLVVASRSYLYCSVPPYHYFHKIQLHTPKDDDGKVSLFRTVMLMHSGALFGIYGKLLMDAVAVALMVLCISGVLYWLLPKYIRKKKKLGYRAKKAAALMKLSMLWHDKVGRTTIILTLFIAFTGWCLRPPVLVALAQAKTSALPGTVLSTNNVWNDKLQMIRYDSACRDWLLATSDGIYALKTLDSVPVKIKTAPPVSVMGLNVWQKDRFGRWLCGSFEGLFVWDRQRNTVTDYFTHQPATKKAGPPFGQKAVSGFSSDFRGQPCAVEYSKGTDRLPQPAGMSGLPMSLWNLCLEIHSGRIYIGAAATLFFIFFAGMAAMWCLWSGYKIRLKKRAKSARP</sequence>
<keyword evidence="1" id="KW-1133">Transmembrane helix</keyword>
<accession>A0ABT1BWI0</accession>